<protein>
    <recommendedName>
        <fullName evidence="4">Life-span regulatory factor-domain-containing protein</fullName>
    </recommendedName>
</protein>
<feature type="compositionally biased region" description="Pro residues" evidence="1">
    <location>
        <begin position="162"/>
        <end position="171"/>
    </location>
</feature>
<keyword evidence="3" id="KW-1185">Reference proteome</keyword>
<feature type="region of interest" description="Disordered" evidence="1">
    <location>
        <begin position="151"/>
        <end position="190"/>
    </location>
</feature>
<accession>A0AAD4KMI0</accession>
<organism evidence="2 3">
    <name type="scientific">Talaromyces proteolyticus</name>
    <dbReference type="NCBI Taxonomy" id="1131652"/>
    <lineage>
        <taxon>Eukaryota</taxon>
        <taxon>Fungi</taxon>
        <taxon>Dikarya</taxon>
        <taxon>Ascomycota</taxon>
        <taxon>Pezizomycotina</taxon>
        <taxon>Eurotiomycetes</taxon>
        <taxon>Eurotiomycetidae</taxon>
        <taxon>Eurotiales</taxon>
        <taxon>Trichocomaceae</taxon>
        <taxon>Talaromyces</taxon>
        <taxon>Talaromyces sect. Bacilispori</taxon>
    </lineage>
</organism>
<proteinExistence type="predicted"/>
<feature type="region of interest" description="Disordered" evidence="1">
    <location>
        <begin position="60"/>
        <end position="107"/>
    </location>
</feature>
<name>A0AAD4KMI0_9EURO</name>
<evidence type="ECO:0008006" key="4">
    <source>
        <dbReference type="Google" id="ProtNLM"/>
    </source>
</evidence>
<evidence type="ECO:0000313" key="2">
    <source>
        <dbReference type="EMBL" id="KAH8696088.1"/>
    </source>
</evidence>
<dbReference type="Pfam" id="PF12855">
    <property type="entry name" value="Ecl1"/>
    <property type="match status" value="1"/>
</dbReference>
<sequence length="374" mass="40187">MQQHRRQNPHSRGQYNSTTSPPSRSTVSTAAKPASNAKKGPSVRSQRPVLYHRKSASAQLPLHPHSHHPHNHHSHNHNHSHHHKSSLPKLLGPGSGPANWTGQHDDDKPEMATSFLQYCAMCEKQITVPCNSVLYCSESCRRKDSRKPLSASSYTYTTLPSSTPPDSPPMSPRAIVTPLTPTGSSLPASLSRIPSDLHDAKSDLDPTEWKPVIGTTNSSTSLSDAWTYLSQFHRDESWATLQQRRSLAHTHRSSASLSMLGMAPPSLINTPSTVASSATSSSSSDYIGAYYAHELSGGAGATRPLPPRHNPSFSGATKGVELVVPHIVTAAPAVPLALGSSLEHDADAGVWLKPHRRRSLKPATPSSIASGVAH</sequence>
<feature type="compositionally biased region" description="Basic residues" evidence="1">
    <location>
        <begin position="64"/>
        <end position="86"/>
    </location>
</feature>
<evidence type="ECO:0000313" key="3">
    <source>
        <dbReference type="Proteomes" id="UP001201262"/>
    </source>
</evidence>
<dbReference type="RefSeq" id="XP_046071026.1">
    <property type="nucleotide sequence ID" value="XM_046214127.1"/>
</dbReference>
<dbReference type="Proteomes" id="UP001201262">
    <property type="component" value="Unassembled WGS sequence"/>
</dbReference>
<evidence type="ECO:0000256" key="1">
    <source>
        <dbReference type="SAM" id="MobiDB-lite"/>
    </source>
</evidence>
<feature type="compositionally biased region" description="Polar residues" evidence="1">
    <location>
        <begin position="179"/>
        <end position="188"/>
    </location>
</feature>
<reference evidence="2" key="1">
    <citation type="submission" date="2021-12" db="EMBL/GenBank/DDBJ databases">
        <title>Convergent genome expansion in fungi linked to evolution of root-endophyte symbiosis.</title>
        <authorList>
            <consortium name="DOE Joint Genome Institute"/>
            <person name="Ke Y.-H."/>
            <person name="Bonito G."/>
            <person name="Liao H.-L."/>
            <person name="Looney B."/>
            <person name="Rojas-Flechas A."/>
            <person name="Nash J."/>
            <person name="Hameed K."/>
            <person name="Schadt C."/>
            <person name="Martin F."/>
            <person name="Crous P.W."/>
            <person name="Miettinen O."/>
            <person name="Magnuson J.K."/>
            <person name="Labbe J."/>
            <person name="Jacobson D."/>
            <person name="Doktycz M.J."/>
            <person name="Veneault-Fourrey C."/>
            <person name="Kuo A."/>
            <person name="Mondo S."/>
            <person name="Calhoun S."/>
            <person name="Riley R."/>
            <person name="Ohm R."/>
            <person name="LaButti K."/>
            <person name="Andreopoulos B."/>
            <person name="Pangilinan J."/>
            <person name="Nolan M."/>
            <person name="Tritt A."/>
            <person name="Clum A."/>
            <person name="Lipzen A."/>
            <person name="Daum C."/>
            <person name="Barry K."/>
            <person name="Grigoriev I.V."/>
            <person name="Vilgalys R."/>
        </authorList>
    </citation>
    <scope>NUCLEOTIDE SEQUENCE</scope>
    <source>
        <strain evidence="2">PMI_201</strain>
    </source>
</reference>
<dbReference type="EMBL" id="JAJTJA010000007">
    <property type="protein sequence ID" value="KAH8696088.1"/>
    <property type="molecule type" value="Genomic_DNA"/>
</dbReference>
<feature type="compositionally biased region" description="Low complexity" evidence="1">
    <location>
        <begin position="151"/>
        <end position="161"/>
    </location>
</feature>
<comment type="caution">
    <text evidence="2">The sequence shown here is derived from an EMBL/GenBank/DDBJ whole genome shotgun (WGS) entry which is preliminary data.</text>
</comment>
<dbReference type="InterPro" id="IPR024368">
    <property type="entry name" value="Ecl1/2/3"/>
</dbReference>
<feature type="compositionally biased region" description="Low complexity" evidence="1">
    <location>
        <begin position="17"/>
        <end position="29"/>
    </location>
</feature>
<feature type="region of interest" description="Disordered" evidence="1">
    <location>
        <begin position="1"/>
        <end position="46"/>
    </location>
</feature>
<dbReference type="GeneID" id="70244414"/>
<gene>
    <name evidence="2" type="ORF">BGW36DRAFT_359946</name>
</gene>
<dbReference type="AlphaFoldDB" id="A0AAD4KMI0"/>